<comment type="caution">
    <text evidence="2">The sequence shown here is derived from an EMBL/GenBank/DDBJ whole genome shotgun (WGS) entry which is preliminary data.</text>
</comment>
<name>A0A9P8JRZ2_AURME</name>
<feature type="region of interest" description="Disordered" evidence="1">
    <location>
        <begin position="219"/>
        <end position="283"/>
    </location>
</feature>
<feature type="compositionally biased region" description="Polar residues" evidence="1">
    <location>
        <begin position="1"/>
        <end position="27"/>
    </location>
</feature>
<dbReference type="InterPro" id="IPR052670">
    <property type="entry name" value="UPF0654_domain"/>
</dbReference>
<reference evidence="2" key="2">
    <citation type="submission" date="2021-08" db="EMBL/GenBank/DDBJ databases">
        <authorList>
            <person name="Gostincar C."/>
            <person name="Sun X."/>
            <person name="Song Z."/>
            <person name="Gunde-Cimerman N."/>
        </authorList>
    </citation>
    <scope>NUCLEOTIDE SEQUENCE</scope>
    <source>
        <strain evidence="2">EXF-9298</strain>
    </source>
</reference>
<dbReference type="AlphaFoldDB" id="A0A9P8JRZ2"/>
<evidence type="ECO:0000313" key="3">
    <source>
        <dbReference type="Proteomes" id="UP000729357"/>
    </source>
</evidence>
<proteinExistence type="predicted"/>
<evidence type="ECO:0000313" key="2">
    <source>
        <dbReference type="EMBL" id="KAG9976506.1"/>
    </source>
</evidence>
<dbReference type="Pfam" id="PF10346">
    <property type="entry name" value="Con-6"/>
    <property type="match status" value="2"/>
</dbReference>
<feature type="non-terminal residue" evidence="2">
    <location>
        <position position="320"/>
    </location>
</feature>
<accession>A0A9P8JRZ2</accession>
<evidence type="ECO:0000256" key="1">
    <source>
        <dbReference type="SAM" id="MobiDB-lite"/>
    </source>
</evidence>
<dbReference type="PANTHER" id="PTHR36576">
    <property type="entry name" value="UPF0654 PROTEIN C11D3.01C-RELATED"/>
    <property type="match status" value="1"/>
</dbReference>
<keyword evidence="3" id="KW-1185">Reference proteome</keyword>
<dbReference type="GO" id="GO:0005737">
    <property type="term" value="C:cytoplasm"/>
    <property type="evidence" value="ECO:0007669"/>
    <property type="project" value="TreeGrafter"/>
</dbReference>
<dbReference type="Proteomes" id="UP000729357">
    <property type="component" value="Unassembled WGS sequence"/>
</dbReference>
<protein>
    <submittedName>
        <fullName evidence="2">Uncharacterized protein</fullName>
    </submittedName>
</protein>
<reference evidence="2" key="1">
    <citation type="journal article" date="2021" name="J Fungi (Basel)">
        <title>Virulence traits and population genomics of the black yeast Aureobasidium melanogenum.</title>
        <authorList>
            <person name="Cernosa A."/>
            <person name="Sun X."/>
            <person name="Gostincar C."/>
            <person name="Fang C."/>
            <person name="Gunde-Cimerman N."/>
            <person name="Song Z."/>
        </authorList>
    </citation>
    <scope>NUCLEOTIDE SEQUENCE</scope>
    <source>
        <strain evidence="2">EXF-9298</strain>
    </source>
</reference>
<organism evidence="2 3">
    <name type="scientific">Aureobasidium melanogenum</name>
    <name type="common">Aureobasidium pullulans var. melanogenum</name>
    <dbReference type="NCBI Taxonomy" id="46634"/>
    <lineage>
        <taxon>Eukaryota</taxon>
        <taxon>Fungi</taxon>
        <taxon>Dikarya</taxon>
        <taxon>Ascomycota</taxon>
        <taxon>Pezizomycotina</taxon>
        <taxon>Dothideomycetes</taxon>
        <taxon>Dothideomycetidae</taxon>
        <taxon>Dothideales</taxon>
        <taxon>Saccotheciaceae</taxon>
        <taxon>Aureobasidium</taxon>
    </lineage>
</organism>
<sequence>MNQTAEDISHQATGHKANLSNPNTSDASKQHSKQVLEQLGGEQAFYGKQGEGDIQQNPGNVAGGLKAAINNPDDNEHYVSEEGKQQAKDKLNSMHGTKFMIDPSYLTLNAQVKIRSFSEKSVGDMKFWLCNVMRKEERETRELRDQAAISTFSNFSPHLHPTTSSTTTFTIPVKQISKRTMDMDDLEIDPAIAEAMGFTSFGSKRRKHAARADDAFIDDSGKHIPASTGANDIPLGTRAAPSETKEKVQEQGNSGDSAATRGEGMQEEQAEVGEVQADNWTPGFPAPQDLAALRRGTKNARGDMVVFLPSFIEDPWKGLA</sequence>
<dbReference type="PANTHER" id="PTHR36576:SF1">
    <property type="entry name" value="UPF0654 PROTEIN C11D3.01C-RELATED"/>
    <property type="match status" value="1"/>
</dbReference>
<feature type="region of interest" description="Disordered" evidence="1">
    <location>
        <begin position="1"/>
        <end position="75"/>
    </location>
</feature>
<dbReference type="InterPro" id="IPR018824">
    <property type="entry name" value="Conidiation-specific_6"/>
</dbReference>
<gene>
    <name evidence="2" type="ORF">KCU98_g10678</name>
</gene>
<dbReference type="EMBL" id="JAHFXS010001612">
    <property type="protein sequence ID" value="KAG9976506.1"/>
    <property type="molecule type" value="Genomic_DNA"/>
</dbReference>